<evidence type="ECO:0000256" key="2">
    <source>
        <dbReference type="SAM" id="Phobius"/>
    </source>
</evidence>
<protein>
    <submittedName>
        <fullName evidence="3">Putative thaumatin family protein</fullName>
    </submittedName>
</protein>
<gene>
    <name evidence="3" type="ORF">SAMD00023353_2301540</name>
</gene>
<name>A0A1W2TG98_ROSNE</name>
<dbReference type="SUPFAM" id="SSF49870">
    <property type="entry name" value="Osmotin, thaumatin-like protein"/>
    <property type="match status" value="1"/>
</dbReference>
<dbReference type="Pfam" id="PF00314">
    <property type="entry name" value="Thaumatin"/>
    <property type="match status" value="1"/>
</dbReference>
<dbReference type="SMART" id="SM00205">
    <property type="entry name" value="THN"/>
    <property type="match status" value="1"/>
</dbReference>
<dbReference type="InterPro" id="IPR001938">
    <property type="entry name" value="Thaumatin"/>
</dbReference>
<feature type="region of interest" description="Disordered" evidence="1">
    <location>
        <begin position="151"/>
        <end position="174"/>
    </location>
</feature>
<evidence type="ECO:0000256" key="1">
    <source>
        <dbReference type="SAM" id="MobiDB-lite"/>
    </source>
</evidence>
<proteinExistence type="predicted"/>
<feature type="transmembrane region" description="Helical" evidence="2">
    <location>
        <begin position="189"/>
        <end position="206"/>
    </location>
</feature>
<keyword evidence="4" id="KW-1185">Reference proteome</keyword>
<evidence type="ECO:0000313" key="4">
    <source>
        <dbReference type="Proteomes" id="UP000054516"/>
    </source>
</evidence>
<keyword evidence="2" id="KW-0472">Membrane</keyword>
<reference evidence="3" key="1">
    <citation type="submission" date="2016-03" db="EMBL/GenBank/DDBJ databases">
        <title>Draft genome sequence of Rosellinia necatrix.</title>
        <authorList>
            <person name="Kanematsu S."/>
        </authorList>
    </citation>
    <scope>NUCLEOTIDE SEQUENCE [LARGE SCALE GENOMIC DNA]</scope>
    <source>
        <strain evidence="3">W97</strain>
    </source>
</reference>
<dbReference type="PROSITE" id="PS51367">
    <property type="entry name" value="THAUMATIN_2"/>
    <property type="match status" value="1"/>
</dbReference>
<accession>A0A1W2TG98</accession>
<evidence type="ECO:0000313" key="3">
    <source>
        <dbReference type="EMBL" id="GAP87127.1"/>
    </source>
</evidence>
<dbReference type="Proteomes" id="UP000054516">
    <property type="component" value="Unassembled WGS sequence"/>
</dbReference>
<dbReference type="STRING" id="77044.A0A1W2TG98"/>
<dbReference type="OrthoDB" id="430315at2759"/>
<organism evidence="3">
    <name type="scientific">Rosellinia necatrix</name>
    <name type="common">White root-rot fungus</name>
    <dbReference type="NCBI Taxonomy" id="77044"/>
    <lineage>
        <taxon>Eukaryota</taxon>
        <taxon>Fungi</taxon>
        <taxon>Dikarya</taxon>
        <taxon>Ascomycota</taxon>
        <taxon>Pezizomycotina</taxon>
        <taxon>Sordariomycetes</taxon>
        <taxon>Xylariomycetidae</taxon>
        <taxon>Xylariales</taxon>
        <taxon>Xylariaceae</taxon>
        <taxon>Rosellinia</taxon>
    </lineage>
</organism>
<dbReference type="PANTHER" id="PTHR31048">
    <property type="entry name" value="OS03G0233200 PROTEIN"/>
    <property type="match status" value="1"/>
</dbReference>
<dbReference type="Gene3D" id="2.60.110.10">
    <property type="entry name" value="Thaumatin"/>
    <property type="match status" value="1"/>
</dbReference>
<dbReference type="AlphaFoldDB" id="A0A1W2TG98"/>
<keyword evidence="2" id="KW-1133">Transmembrane helix</keyword>
<keyword evidence="2" id="KW-0812">Transmembrane</keyword>
<dbReference type="EMBL" id="DF977468">
    <property type="protein sequence ID" value="GAP87127.1"/>
    <property type="molecule type" value="Genomic_DNA"/>
</dbReference>
<dbReference type="InterPro" id="IPR037176">
    <property type="entry name" value="Osmotin/thaumatin-like_sf"/>
</dbReference>
<sequence length="207" mass="21663">MPYEPTVTNRDLAGWCPWDLQVFPSLRPPGDGIYPYPDDAVRRPVFDPCLSACASTHRPSDCCTGPYGDPDVCRPSLYSRRAKAVCPDAYSYAFDDRSSTFIVPRGGGGWEVVFCPEGRSTNIQATFADELHRIAGGGGVVAPPQQAPGGAVDAGFVESKTGGGRGSGSNSGSSSSAAAAEIVALPSRGYVMLCMVVAGVYLILSFG</sequence>